<dbReference type="AlphaFoldDB" id="A0A9D5JVR5"/>
<sequence>MRDYVAGEMAKAGRRGNTRRSSLLLLRQQRVGIRFQHVRNILNQLKFFRLAEECDLFLDVLAHQQLLGKTCACMIGMCVKIFLDKSYPTRSSVVQVLGSVETFNRAL</sequence>
<organism evidence="1 2">
    <name type="scientific">candidate division KSB3 bacterium</name>
    <dbReference type="NCBI Taxonomy" id="2044937"/>
    <lineage>
        <taxon>Bacteria</taxon>
        <taxon>candidate division KSB3</taxon>
    </lineage>
</organism>
<evidence type="ECO:0000313" key="2">
    <source>
        <dbReference type="Proteomes" id="UP000649604"/>
    </source>
</evidence>
<name>A0A9D5JVR5_9BACT</name>
<dbReference type="EMBL" id="WJJP01000341">
    <property type="protein sequence ID" value="MBD3325038.1"/>
    <property type="molecule type" value="Genomic_DNA"/>
</dbReference>
<protein>
    <submittedName>
        <fullName evidence="1">Uncharacterized protein</fullName>
    </submittedName>
</protein>
<evidence type="ECO:0000313" key="1">
    <source>
        <dbReference type="EMBL" id="MBD3325038.1"/>
    </source>
</evidence>
<proteinExistence type="predicted"/>
<comment type="caution">
    <text evidence="1">The sequence shown here is derived from an EMBL/GenBank/DDBJ whole genome shotgun (WGS) entry which is preliminary data.</text>
</comment>
<accession>A0A9D5JVR5</accession>
<reference evidence="1" key="1">
    <citation type="submission" date="2019-11" db="EMBL/GenBank/DDBJ databases">
        <title>Microbial mats filling the niche in hypersaline microbial mats.</title>
        <authorList>
            <person name="Wong H.L."/>
            <person name="Macleod F.I."/>
            <person name="White R.A. III"/>
            <person name="Burns B.P."/>
        </authorList>
    </citation>
    <scope>NUCLEOTIDE SEQUENCE</scope>
    <source>
        <strain evidence="1">Rbin_158</strain>
    </source>
</reference>
<gene>
    <name evidence="1" type="ORF">GF339_10665</name>
</gene>
<dbReference type="Proteomes" id="UP000649604">
    <property type="component" value="Unassembled WGS sequence"/>
</dbReference>